<evidence type="ECO:0000313" key="3">
    <source>
        <dbReference type="EMBL" id="AMS07281.1"/>
    </source>
</evidence>
<dbReference type="RefSeq" id="WP_062820857.1">
    <property type="nucleotide sequence ID" value="NZ_JAZHWL010000014.1"/>
</dbReference>
<comment type="similarity">
    <text evidence="1">Belongs to the AHA1 family.</text>
</comment>
<gene>
    <name evidence="4" type="ORF">A8L58_16320</name>
    <name evidence="3" type="ORF">AXH35_14865</name>
</gene>
<sequence>MPVTDVITDEKNLTLTVIADFAHPVSRVWNAYTDPRQLERFWGPPTFPATFTEWDHRVGGRALYHMNGPAGEKSYARWDFVSIEPERSFTVDDCFADESGEPAPGMPVMRMRFAFEATDQGTRMTTTSDFSSLEALQTVLEMGVVEGTRLAMGQIDAVLAGLREWFAGKGTRMEVLTDTMVRITRVIEAPRTVVWRAQTDPALIPQWMLGPDGWSMTTCDAPAEAGGTYRFAWAPDPGVEGEPFGFDGEVLLLEEPFRAVTTERMTGMDGPTTTNDLTLTEEDGLTLLTTVITYPDVATRDMILGTGVVEGMEMSYARLEEVLLTRPVA</sequence>
<dbReference type="Pfam" id="PF08327">
    <property type="entry name" value="AHSA1"/>
    <property type="match status" value="2"/>
</dbReference>
<accession>A0AAC8YID6</accession>
<dbReference type="EMBL" id="CP014352">
    <property type="protein sequence ID" value="AMS07281.1"/>
    <property type="molecule type" value="Genomic_DNA"/>
</dbReference>
<organism evidence="3 5">
    <name type="scientific">Acidipropionibacterium acidipropionici</name>
    <dbReference type="NCBI Taxonomy" id="1748"/>
    <lineage>
        <taxon>Bacteria</taxon>
        <taxon>Bacillati</taxon>
        <taxon>Actinomycetota</taxon>
        <taxon>Actinomycetes</taxon>
        <taxon>Propionibacteriales</taxon>
        <taxon>Propionibacteriaceae</taxon>
        <taxon>Acidipropionibacterium</taxon>
    </lineage>
</organism>
<evidence type="ECO:0000256" key="1">
    <source>
        <dbReference type="ARBA" id="ARBA00006817"/>
    </source>
</evidence>
<dbReference type="Gene3D" id="3.30.530.20">
    <property type="match status" value="2"/>
</dbReference>
<dbReference type="EMBL" id="CP015970">
    <property type="protein sequence ID" value="AOZ48517.1"/>
    <property type="molecule type" value="Genomic_DNA"/>
</dbReference>
<dbReference type="InterPro" id="IPR013538">
    <property type="entry name" value="ASHA1/2-like_C"/>
</dbReference>
<reference evidence="4 6" key="1">
    <citation type="journal article" date="2016" name="Plant Dis.">
        <title>Improved production of propionic acid using genome shuffling.</title>
        <authorList>
            <person name="Luna-Flores C.H."/>
            <person name="Palfreyman R.W."/>
            <person name="Kromer J.O."/>
            <person name="Nielsen L.K."/>
            <person name="Marcellin E."/>
        </authorList>
    </citation>
    <scope>NUCLEOTIDE SEQUENCE [LARGE SCALE GENOMIC DNA]</scope>
    <source>
        <strain evidence="4 6">F3E8</strain>
    </source>
</reference>
<feature type="domain" description="Activator of Hsp90 ATPase homologue 1/2-like C-terminal" evidence="2">
    <location>
        <begin position="23"/>
        <end position="159"/>
    </location>
</feature>
<proteinExistence type="inferred from homology"/>
<keyword evidence="6" id="KW-1185">Reference proteome</keyword>
<dbReference type="InterPro" id="IPR023393">
    <property type="entry name" value="START-like_dom_sf"/>
</dbReference>
<dbReference type="CDD" id="cd07814">
    <property type="entry name" value="SRPBCC_CalC_Aha1-like"/>
    <property type="match status" value="1"/>
</dbReference>
<evidence type="ECO:0000313" key="4">
    <source>
        <dbReference type="EMBL" id="AOZ48517.1"/>
    </source>
</evidence>
<evidence type="ECO:0000259" key="2">
    <source>
        <dbReference type="Pfam" id="PF08327"/>
    </source>
</evidence>
<dbReference type="SUPFAM" id="SSF55961">
    <property type="entry name" value="Bet v1-like"/>
    <property type="match status" value="2"/>
</dbReference>
<dbReference type="Proteomes" id="UP000178666">
    <property type="component" value="Chromosome"/>
</dbReference>
<protein>
    <submittedName>
        <fullName evidence="3">ATPase</fullName>
    </submittedName>
</protein>
<evidence type="ECO:0000313" key="6">
    <source>
        <dbReference type="Proteomes" id="UP000178666"/>
    </source>
</evidence>
<dbReference type="AlphaFoldDB" id="A0AAC8YID6"/>
<dbReference type="Proteomes" id="UP000075221">
    <property type="component" value="Chromosome"/>
</dbReference>
<feature type="domain" description="Activator of Hsp90 ATPase homologue 1/2-like C-terminal" evidence="2">
    <location>
        <begin position="189"/>
        <end position="323"/>
    </location>
</feature>
<evidence type="ECO:0000313" key="5">
    <source>
        <dbReference type="Proteomes" id="UP000075221"/>
    </source>
</evidence>
<name>A0AAC8YID6_9ACTN</name>
<reference evidence="3 5" key="2">
    <citation type="submission" date="2016-02" db="EMBL/GenBank/DDBJ databases">
        <title>Complete Genome Sequence of Propionibacterium acidipropionici ATCC 55737.</title>
        <authorList>
            <person name="Luna Flores C.H."/>
            <person name="Nielsen L.K."/>
            <person name="Marcellin E."/>
        </authorList>
    </citation>
    <scope>NUCLEOTIDE SEQUENCE [LARGE SCALE GENOMIC DNA]</scope>
    <source>
        <strain evidence="3 5">ATCC 55737</strain>
    </source>
</reference>